<name>A0A4Q0YR76_9GAMM</name>
<accession>A0A4Q0YR76</accession>
<dbReference type="OrthoDB" id="9790826at2"/>
<keyword evidence="2" id="KW-1185">Reference proteome</keyword>
<comment type="caution">
    <text evidence="1">The sequence shown here is derived from an EMBL/GenBank/DDBJ whole genome shotgun (WGS) entry which is preliminary data.</text>
</comment>
<organism evidence="1 2">
    <name type="scientific">Veronia nyctiphanis</name>
    <dbReference type="NCBI Taxonomy" id="1278244"/>
    <lineage>
        <taxon>Bacteria</taxon>
        <taxon>Pseudomonadati</taxon>
        <taxon>Pseudomonadota</taxon>
        <taxon>Gammaproteobacteria</taxon>
        <taxon>Vibrionales</taxon>
        <taxon>Vibrionaceae</taxon>
        <taxon>Veronia</taxon>
    </lineage>
</organism>
<gene>
    <name evidence="1" type="ORF">CS022_08015</name>
</gene>
<dbReference type="InterPro" id="IPR014984">
    <property type="entry name" value="HopJ"/>
</dbReference>
<reference evidence="1 2" key="1">
    <citation type="submission" date="2017-10" db="EMBL/GenBank/DDBJ databases">
        <title>Nyctiphanis sp. nov., isolated from the stomach of the euphausiid Nyctiphanes simplex (Hansen, 1911) in the Gulf of California.</title>
        <authorList>
            <person name="Gomez-Gil B."/>
            <person name="Aguilar-Mendez M."/>
            <person name="Lopez-Cortes A."/>
            <person name="Gomez-Gutierrez J."/>
            <person name="Roque A."/>
            <person name="Lang E."/>
            <person name="Gonzalez-Castillo A."/>
        </authorList>
    </citation>
    <scope>NUCLEOTIDE SEQUENCE [LARGE SCALE GENOMIC DNA]</scope>
    <source>
        <strain evidence="1 2">CAIM 600</strain>
    </source>
</reference>
<dbReference type="AlphaFoldDB" id="A0A4Q0YR76"/>
<protein>
    <submittedName>
        <fullName evidence="1">Type III effector</fullName>
    </submittedName>
</protein>
<dbReference type="Pfam" id="PF08888">
    <property type="entry name" value="HopJ"/>
    <property type="match status" value="1"/>
</dbReference>
<dbReference type="Proteomes" id="UP000290287">
    <property type="component" value="Unassembled WGS sequence"/>
</dbReference>
<dbReference type="EMBL" id="PEIB01000007">
    <property type="protein sequence ID" value="RXJ73677.1"/>
    <property type="molecule type" value="Genomic_DNA"/>
</dbReference>
<dbReference type="InterPro" id="IPR038604">
    <property type="entry name" value="HopJ_sf"/>
</dbReference>
<sequence>MQLENFLSKLNTFPETVEFDEVITLIDSLYDFSPTRFNNGDLTNKAGQNSGSCKILAFAQENQLTQEQALACFGKYYREDVLGNPSGSDHQNIRNFMSTGWSGVTFEKSPLIKKDVTENA</sequence>
<dbReference type="Gene3D" id="3.20.160.10">
    <property type="entry name" value="vpa0580 domain like"/>
    <property type="match status" value="1"/>
</dbReference>
<evidence type="ECO:0000313" key="1">
    <source>
        <dbReference type="EMBL" id="RXJ73677.1"/>
    </source>
</evidence>
<proteinExistence type="predicted"/>
<dbReference type="RefSeq" id="WP_129121902.1">
    <property type="nucleotide sequence ID" value="NZ_PEIB01000007.1"/>
</dbReference>
<evidence type="ECO:0000313" key="2">
    <source>
        <dbReference type="Proteomes" id="UP000290287"/>
    </source>
</evidence>